<dbReference type="GO" id="GO:0016020">
    <property type="term" value="C:membrane"/>
    <property type="evidence" value="ECO:0007669"/>
    <property type="project" value="InterPro"/>
</dbReference>
<dbReference type="Pfam" id="PF15917">
    <property type="entry name" value="Piezo_TM25-28"/>
    <property type="match status" value="1"/>
</dbReference>
<dbReference type="Pfam" id="PF24871">
    <property type="entry name" value="Piezo_TM1-24"/>
    <property type="match status" value="1"/>
</dbReference>
<feature type="transmembrane region" description="Helical" evidence="1">
    <location>
        <begin position="617"/>
        <end position="640"/>
    </location>
</feature>
<name>A0A183TW26_TOXCA</name>
<feature type="transmembrane region" description="Helical" evidence="1">
    <location>
        <begin position="506"/>
        <end position="526"/>
    </location>
</feature>
<organism evidence="5 6">
    <name type="scientific">Toxocara canis</name>
    <name type="common">Canine roundworm</name>
    <dbReference type="NCBI Taxonomy" id="6265"/>
    <lineage>
        <taxon>Eukaryota</taxon>
        <taxon>Metazoa</taxon>
        <taxon>Ecdysozoa</taxon>
        <taxon>Nematoda</taxon>
        <taxon>Chromadorea</taxon>
        <taxon>Rhabditida</taxon>
        <taxon>Spirurina</taxon>
        <taxon>Ascaridomorpha</taxon>
        <taxon>Ascaridoidea</taxon>
        <taxon>Toxocaridae</taxon>
        <taxon>Toxocara</taxon>
    </lineage>
</organism>
<feature type="transmembrane region" description="Helical" evidence="1">
    <location>
        <begin position="197"/>
        <end position="214"/>
    </location>
</feature>
<dbReference type="InterPro" id="IPR027272">
    <property type="entry name" value="Piezo"/>
</dbReference>
<dbReference type="InterPro" id="IPR031805">
    <property type="entry name" value="Piezo_TM25-28"/>
</dbReference>
<feature type="transmembrane region" description="Helical" evidence="1">
    <location>
        <begin position="450"/>
        <end position="468"/>
    </location>
</feature>
<evidence type="ECO:0000259" key="2">
    <source>
        <dbReference type="Pfam" id="PF15917"/>
    </source>
</evidence>
<dbReference type="PANTHER" id="PTHR47049">
    <property type="entry name" value="PIEZO-TYPE MECHANOSENSITIVE ION CHANNEL HOMOLOG"/>
    <property type="match status" value="1"/>
</dbReference>
<keyword evidence="1" id="KW-0472">Membrane</keyword>
<dbReference type="Proteomes" id="UP000050794">
    <property type="component" value="Unassembled WGS sequence"/>
</dbReference>
<protein>
    <submittedName>
        <fullName evidence="6">PIEZO domain-containing protein</fullName>
    </submittedName>
</protein>
<evidence type="ECO:0000259" key="3">
    <source>
        <dbReference type="Pfam" id="PF24871"/>
    </source>
</evidence>
<reference evidence="6" key="1">
    <citation type="submission" date="2016-06" db="UniProtKB">
        <authorList>
            <consortium name="WormBaseParasite"/>
        </authorList>
    </citation>
    <scope>IDENTIFICATION</scope>
</reference>
<feature type="transmembrane region" description="Helical" evidence="1">
    <location>
        <begin position="151"/>
        <end position="168"/>
    </location>
</feature>
<feature type="transmembrane region" description="Helical" evidence="1">
    <location>
        <begin position="776"/>
        <end position="797"/>
    </location>
</feature>
<accession>A0A183TW26</accession>
<evidence type="ECO:0000313" key="4">
    <source>
        <dbReference type="EMBL" id="VDM24249.1"/>
    </source>
</evidence>
<evidence type="ECO:0000313" key="6">
    <source>
        <dbReference type="WBParaSite" id="TCNE_0000044501-mRNA-1"/>
    </source>
</evidence>
<dbReference type="EMBL" id="UYWY01000206">
    <property type="protein sequence ID" value="VDM24249.1"/>
    <property type="molecule type" value="Genomic_DNA"/>
</dbReference>
<feature type="domain" description="Piezo TM25-28" evidence="2">
    <location>
        <begin position="733"/>
        <end position="806"/>
    </location>
</feature>
<feature type="transmembrane region" description="Helical" evidence="1">
    <location>
        <begin position="753"/>
        <end position="770"/>
    </location>
</feature>
<feature type="transmembrane region" description="Helical" evidence="1">
    <location>
        <begin position="571"/>
        <end position="588"/>
    </location>
</feature>
<keyword evidence="1" id="KW-1133">Transmembrane helix</keyword>
<evidence type="ECO:0000313" key="5">
    <source>
        <dbReference type="Proteomes" id="UP000050794"/>
    </source>
</evidence>
<keyword evidence="1" id="KW-0812">Transmembrane</keyword>
<dbReference type="GO" id="GO:0008381">
    <property type="term" value="F:mechanosensitive monoatomic ion channel activity"/>
    <property type="evidence" value="ECO:0007669"/>
    <property type="project" value="InterPro"/>
</dbReference>
<gene>
    <name evidence="4" type="ORF">TCNE_LOCUS446</name>
</gene>
<dbReference type="PANTHER" id="PTHR47049:SF2">
    <property type="entry name" value="PIEZO-TYPE MECHANOSENSITIVE ION CHANNEL HOMOLOG"/>
    <property type="match status" value="1"/>
</dbReference>
<dbReference type="WBParaSite" id="TCNE_0000044501-mRNA-1">
    <property type="protein sequence ID" value="TCNE_0000044501-mRNA-1"/>
    <property type="gene ID" value="TCNE_0000044501"/>
</dbReference>
<evidence type="ECO:0000256" key="1">
    <source>
        <dbReference type="SAM" id="Phobius"/>
    </source>
</evidence>
<reference evidence="4 5" key="2">
    <citation type="submission" date="2018-11" db="EMBL/GenBank/DDBJ databases">
        <authorList>
            <consortium name="Pathogen Informatics"/>
        </authorList>
    </citation>
    <scope>NUCLEOTIDE SEQUENCE [LARGE SCALE GENOMIC DNA]</scope>
</reference>
<dbReference type="AlphaFoldDB" id="A0A183TW26"/>
<sequence length="814" mass="93755">MVTDAIPDAELQATEYSQEPSLLLTPDPLAGLGKANRTLLDNGVAEWNGTVIQPQPFTISDSWNRLSVTEPLHDDTERRIMEKGVTKSTKRNLMEQVYSMARSQSYVLMLFVMMAWSLLYHSWLTFVLMIVSCVVWMYPNSQGFCLKISPYIAIYAQALVLVQFLYGLDLTQAELPDEKPVFLRQIGFEKSRHSPPWRPILLKFVFTVLFWVTVKQRTIEARRNKEEHRKDVEQSVAVVDNQHEGRPPLQTAVTLSSSTVSYLRQLITKYWVVVNLCLLLAISLQNPVVIYRIIYMAFFQVFVNCFQAFFHNQSRLATMLGKYHKKHTGIFSVLKGAVSPRGDARKRVFAGKSDSSLKNDIKIRVEEPEEERNFPRVKEYMEKIGERCRSFADYHCLIVNYAWRFTEIHIDKAIAFTMLHICVQEISAMNIPYIIYIAVTLPRPKYTKKMSFIAGVWTSFVIVLKMIYQMEFIKEENLSVFCEDVYGVNGTVHAPAWVGLHKTTQVFTYSMNYILLTILLAFRSIVELRQSLHRYEHGEITPIRGILFNDITRKDADVDLCCCLKYLINFFFYRFGLEVCLMTAVVTIGLRSDMISVIYGAFLLVTLALTREKLARIWPYMTAGLTGSFVWQYILCVGIPKAFCQVYPWTNWDHNMIEWLFLPDFIIPPNPIKLYADFFLLLFVSLQLRVFHIEANERDYVGGSNESVVDRGRGHGRKALLKVKADEKVEVNNAGVPDFIGKSHTLLDRLKRIVFVYLYWLTLSMVFVAGTSRVTLFAFGYVVGCFIFLWVGNSLFLRPIRLALALLVVVDCAN</sequence>
<feature type="transmembrane region" description="Helical" evidence="1">
    <location>
        <begin position="290"/>
        <end position="310"/>
    </location>
</feature>
<feature type="transmembrane region" description="Helical" evidence="1">
    <location>
        <begin position="122"/>
        <end position="139"/>
    </location>
</feature>
<feature type="domain" description="Piezo TM1-24" evidence="3">
    <location>
        <begin position="77"/>
        <end position="311"/>
    </location>
</feature>
<feature type="transmembrane region" description="Helical" evidence="1">
    <location>
        <begin position="266"/>
        <end position="284"/>
    </location>
</feature>
<dbReference type="InterPro" id="IPR056769">
    <property type="entry name" value="Piezo_TM1-24"/>
</dbReference>
<keyword evidence="5" id="KW-1185">Reference proteome</keyword>
<proteinExistence type="predicted"/>